<proteinExistence type="predicted"/>
<dbReference type="Proteomes" id="UP000178885">
    <property type="component" value="Unassembled WGS sequence"/>
</dbReference>
<evidence type="ECO:0000256" key="1">
    <source>
        <dbReference type="SAM" id="MobiDB-lite"/>
    </source>
</evidence>
<sequence>MRSLSIYGLIGAIFGLWALFVLVAIAMPAYHEYLMPLGMYHDVNAIAPLATLLGEAPNWLPWSALILLAWIWFMVAGRLHPALARMPRTDDGKRIWAWAAWMGGGLLFLAACILVFSVTDLGIIGAGGQSSDTNWIVALAAAAMVWPLVSPQAFGRFGNNHPSKLSWPAVARTAGLGVMFILAFGLIVKAVSAVFMIWFTVVTEALDRSMETSAFGWTWLSIGMVVMLALGSALAFGLLPAFIPGTGGWRARVTATRPALILAAGVLAAGVVALPLLSSVDYLGNKKLVDVAELSGIHPLSLRLVKFCADSNCRVSKDLSANPALKVGNPVTQVSASGSYYGGGDVPLHPDAVAALERFVAGKGKNSVLRKSAMMGAADVYNTLWQPREYYQLIDNFTRQNSLKHGSLLQIQIKLAWLMRAAPINAETRAMLEQMSDDKRYFIGGRAAARLAAAWARFGDMKRAEGFLASARRASPDRYDHVKLVLGSLSNGRLAGQIAMPGATTAGIRVGLFRLTDDDPTKPASSVRKKKSPGDPKPAFTKTNMTVLVGSAVLTADGRFAFQHLGAGDYYLAMLIPDEKLKGRDRIAGNNTPDLISLNAAAPRRDLGVIRLTAQ</sequence>
<dbReference type="EMBL" id="MFSU01000104">
    <property type="protein sequence ID" value="OGI45484.1"/>
    <property type="molecule type" value="Genomic_DNA"/>
</dbReference>
<keyword evidence="2" id="KW-0472">Membrane</keyword>
<comment type="caution">
    <text evidence="3">The sequence shown here is derived from an EMBL/GenBank/DDBJ whole genome shotgun (WGS) entry which is preliminary data.</text>
</comment>
<evidence type="ECO:0000256" key="2">
    <source>
        <dbReference type="SAM" id="Phobius"/>
    </source>
</evidence>
<feature type="transmembrane region" description="Helical" evidence="2">
    <location>
        <begin position="7"/>
        <end position="30"/>
    </location>
</feature>
<feature type="transmembrane region" description="Helical" evidence="2">
    <location>
        <begin position="59"/>
        <end position="75"/>
    </location>
</feature>
<keyword evidence="2" id="KW-1133">Transmembrane helix</keyword>
<feature type="transmembrane region" description="Helical" evidence="2">
    <location>
        <begin position="95"/>
        <end position="116"/>
    </location>
</feature>
<gene>
    <name evidence="3" type="ORF">A2151_09595</name>
</gene>
<organism evidence="3 4">
    <name type="scientific">Candidatus Muproteobacteria bacterium RBG_16_65_34</name>
    <dbReference type="NCBI Taxonomy" id="1817760"/>
    <lineage>
        <taxon>Bacteria</taxon>
        <taxon>Pseudomonadati</taxon>
        <taxon>Pseudomonadota</taxon>
        <taxon>Candidatus Muproteobacteria</taxon>
    </lineage>
</organism>
<feature type="transmembrane region" description="Helical" evidence="2">
    <location>
        <begin position="219"/>
        <end position="243"/>
    </location>
</feature>
<evidence type="ECO:0000313" key="4">
    <source>
        <dbReference type="Proteomes" id="UP000178885"/>
    </source>
</evidence>
<feature type="transmembrane region" description="Helical" evidence="2">
    <location>
        <begin position="255"/>
        <end position="277"/>
    </location>
</feature>
<name>A0A1F6TK21_9PROT</name>
<dbReference type="AlphaFoldDB" id="A0A1F6TK21"/>
<reference evidence="3 4" key="1">
    <citation type="journal article" date="2016" name="Nat. Commun.">
        <title>Thousands of microbial genomes shed light on interconnected biogeochemical processes in an aquifer system.</title>
        <authorList>
            <person name="Anantharaman K."/>
            <person name="Brown C.T."/>
            <person name="Hug L.A."/>
            <person name="Sharon I."/>
            <person name="Castelle C.J."/>
            <person name="Probst A.J."/>
            <person name="Thomas B.C."/>
            <person name="Singh A."/>
            <person name="Wilkins M.J."/>
            <person name="Karaoz U."/>
            <person name="Brodie E.L."/>
            <person name="Williams K.H."/>
            <person name="Hubbard S.S."/>
            <person name="Banfield J.F."/>
        </authorList>
    </citation>
    <scope>NUCLEOTIDE SEQUENCE [LARGE SCALE GENOMIC DNA]</scope>
</reference>
<feature type="transmembrane region" description="Helical" evidence="2">
    <location>
        <begin position="176"/>
        <end position="199"/>
    </location>
</feature>
<evidence type="ECO:0000313" key="3">
    <source>
        <dbReference type="EMBL" id="OGI45484.1"/>
    </source>
</evidence>
<accession>A0A1F6TK21</accession>
<protein>
    <submittedName>
        <fullName evidence="3">Uncharacterized protein</fullName>
    </submittedName>
</protein>
<keyword evidence="2" id="KW-0812">Transmembrane</keyword>
<feature type="transmembrane region" description="Helical" evidence="2">
    <location>
        <begin position="136"/>
        <end position="155"/>
    </location>
</feature>
<feature type="region of interest" description="Disordered" evidence="1">
    <location>
        <begin position="517"/>
        <end position="539"/>
    </location>
</feature>